<accession>A0A8X6JAK6</accession>
<dbReference type="AlphaFoldDB" id="A0A8X6JAK6"/>
<dbReference type="Proteomes" id="UP000887116">
    <property type="component" value="Unassembled WGS sequence"/>
</dbReference>
<proteinExistence type="predicted"/>
<reference evidence="1" key="1">
    <citation type="submission" date="2020-07" db="EMBL/GenBank/DDBJ databases">
        <title>Multicomponent nature underlies the extraordinary mechanical properties of spider dragline silk.</title>
        <authorList>
            <person name="Kono N."/>
            <person name="Nakamura H."/>
            <person name="Mori M."/>
            <person name="Yoshida Y."/>
            <person name="Ohtoshi R."/>
            <person name="Malay A.D."/>
            <person name="Moran D.A.P."/>
            <person name="Tomita M."/>
            <person name="Numata K."/>
            <person name="Arakawa K."/>
        </authorList>
    </citation>
    <scope>NUCLEOTIDE SEQUENCE</scope>
</reference>
<protein>
    <submittedName>
        <fullName evidence="1">Uncharacterized protein</fullName>
    </submittedName>
</protein>
<evidence type="ECO:0000313" key="2">
    <source>
        <dbReference type="Proteomes" id="UP000887116"/>
    </source>
</evidence>
<gene>
    <name evidence="1" type="ORF">TNCT_80571</name>
</gene>
<comment type="caution">
    <text evidence="1">The sequence shown here is derived from an EMBL/GenBank/DDBJ whole genome shotgun (WGS) entry which is preliminary data.</text>
</comment>
<organism evidence="1 2">
    <name type="scientific">Trichonephila clavata</name>
    <name type="common">Joro spider</name>
    <name type="synonym">Nephila clavata</name>
    <dbReference type="NCBI Taxonomy" id="2740835"/>
    <lineage>
        <taxon>Eukaryota</taxon>
        <taxon>Metazoa</taxon>
        <taxon>Ecdysozoa</taxon>
        <taxon>Arthropoda</taxon>
        <taxon>Chelicerata</taxon>
        <taxon>Arachnida</taxon>
        <taxon>Araneae</taxon>
        <taxon>Araneomorphae</taxon>
        <taxon>Entelegynae</taxon>
        <taxon>Araneoidea</taxon>
        <taxon>Nephilidae</taxon>
        <taxon>Trichonephila</taxon>
    </lineage>
</organism>
<dbReference type="EMBL" id="BMAO01008945">
    <property type="protein sequence ID" value="GFR27645.1"/>
    <property type="molecule type" value="Genomic_DNA"/>
</dbReference>
<sequence>MCQMELCGFSPFQRVEKNTLTQLKEESVMNNHRPSPDMGDRHRTITWSVTLTTLDAFDHIVSIYNRQRERERPFHKWAFLQGSFYVRRLSKTISLSNVRCPSGKTHCATAPLNCIT</sequence>
<name>A0A8X6JAK6_TRICU</name>
<keyword evidence="2" id="KW-1185">Reference proteome</keyword>
<evidence type="ECO:0000313" key="1">
    <source>
        <dbReference type="EMBL" id="GFR27645.1"/>
    </source>
</evidence>